<feature type="region of interest" description="Disordered" evidence="9">
    <location>
        <begin position="1"/>
        <end position="33"/>
    </location>
</feature>
<keyword evidence="6" id="KW-0804">Transcription</keyword>
<feature type="compositionally biased region" description="Basic and acidic residues" evidence="9">
    <location>
        <begin position="273"/>
        <end position="282"/>
    </location>
</feature>
<keyword evidence="2" id="KW-0677">Repeat</keyword>
<evidence type="ECO:0000313" key="11">
    <source>
        <dbReference type="Ensembl" id="ENSSAUP00010043210.1"/>
    </source>
</evidence>
<keyword evidence="4" id="KW-0862">Zinc</keyword>
<evidence type="ECO:0000256" key="1">
    <source>
        <dbReference type="ARBA" id="ARBA00022723"/>
    </source>
</evidence>
<accession>A0A671X2V1</accession>
<dbReference type="PROSITE" id="PS00028">
    <property type="entry name" value="ZINC_FINGER_C2H2_1"/>
    <property type="match status" value="3"/>
</dbReference>
<evidence type="ECO:0000256" key="6">
    <source>
        <dbReference type="ARBA" id="ARBA00023163"/>
    </source>
</evidence>
<feature type="compositionally biased region" description="Basic and acidic residues" evidence="9">
    <location>
        <begin position="17"/>
        <end position="27"/>
    </location>
</feature>
<dbReference type="PROSITE" id="PS50157">
    <property type="entry name" value="ZINC_FINGER_C2H2_2"/>
    <property type="match status" value="3"/>
</dbReference>
<feature type="compositionally biased region" description="Basic and acidic residues" evidence="9">
    <location>
        <begin position="179"/>
        <end position="189"/>
    </location>
</feature>
<organism evidence="11 12">
    <name type="scientific">Sparus aurata</name>
    <name type="common">Gilthead sea bream</name>
    <dbReference type="NCBI Taxonomy" id="8175"/>
    <lineage>
        <taxon>Eukaryota</taxon>
        <taxon>Metazoa</taxon>
        <taxon>Chordata</taxon>
        <taxon>Craniata</taxon>
        <taxon>Vertebrata</taxon>
        <taxon>Euteleostomi</taxon>
        <taxon>Actinopterygii</taxon>
        <taxon>Neopterygii</taxon>
        <taxon>Teleostei</taxon>
        <taxon>Neoteleostei</taxon>
        <taxon>Acanthomorphata</taxon>
        <taxon>Eupercaria</taxon>
        <taxon>Spariformes</taxon>
        <taxon>Sparidae</taxon>
        <taxon>Sparus</taxon>
    </lineage>
</organism>
<evidence type="ECO:0000313" key="12">
    <source>
        <dbReference type="Proteomes" id="UP000472265"/>
    </source>
</evidence>
<dbReference type="SMART" id="SM00355">
    <property type="entry name" value="ZnF_C2H2"/>
    <property type="match status" value="3"/>
</dbReference>
<dbReference type="Gene3D" id="3.30.160.60">
    <property type="entry name" value="Classic Zinc Finger"/>
    <property type="match status" value="3"/>
</dbReference>
<evidence type="ECO:0000256" key="7">
    <source>
        <dbReference type="ARBA" id="ARBA00023242"/>
    </source>
</evidence>
<evidence type="ECO:0000256" key="2">
    <source>
        <dbReference type="ARBA" id="ARBA00022737"/>
    </source>
</evidence>
<proteinExistence type="predicted"/>
<gene>
    <name evidence="11" type="primary">LOC115578264</name>
</gene>
<dbReference type="FunFam" id="3.30.160.60:FF:001949">
    <property type="entry name" value="zinc finger protein 62 homolog isoform X2"/>
    <property type="match status" value="1"/>
</dbReference>
<feature type="compositionally biased region" description="Basic and acidic residues" evidence="9">
    <location>
        <begin position="234"/>
        <end position="249"/>
    </location>
</feature>
<dbReference type="Ensembl" id="ENSSAUT00010045483.1">
    <property type="protein sequence ID" value="ENSSAUP00010043210.1"/>
    <property type="gene ID" value="ENSSAUG00010018148.1"/>
</dbReference>
<dbReference type="Proteomes" id="UP000472265">
    <property type="component" value="Unassembled WGS sequence"/>
</dbReference>
<dbReference type="InterPro" id="IPR036236">
    <property type="entry name" value="Znf_C2H2_sf"/>
</dbReference>
<evidence type="ECO:0000256" key="8">
    <source>
        <dbReference type="PROSITE-ProRule" id="PRU00042"/>
    </source>
</evidence>
<evidence type="ECO:0000256" key="5">
    <source>
        <dbReference type="ARBA" id="ARBA00023015"/>
    </source>
</evidence>
<feature type="compositionally biased region" description="Basic residues" evidence="9">
    <location>
        <begin position="1"/>
        <end position="16"/>
    </location>
</feature>
<dbReference type="GeneTree" id="ENSGT01150000286958"/>
<reference evidence="11" key="2">
    <citation type="submission" date="2025-09" db="UniProtKB">
        <authorList>
            <consortium name="Ensembl"/>
        </authorList>
    </citation>
    <scope>IDENTIFICATION</scope>
</reference>
<reference evidence="11" key="1">
    <citation type="submission" date="2025-08" db="UniProtKB">
        <authorList>
            <consortium name="Ensembl"/>
        </authorList>
    </citation>
    <scope>IDENTIFICATION</scope>
</reference>
<dbReference type="InterPro" id="IPR013087">
    <property type="entry name" value="Znf_C2H2_type"/>
</dbReference>
<name>A0A671X2V1_SPAAU</name>
<feature type="domain" description="C2H2-type" evidence="10">
    <location>
        <begin position="407"/>
        <end position="434"/>
    </location>
</feature>
<dbReference type="Pfam" id="PF13465">
    <property type="entry name" value="zf-H2C2_2"/>
    <property type="match status" value="1"/>
</dbReference>
<dbReference type="GO" id="GO:0008270">
    <property type="term" value="F:zinc ion binding"/>
    <property type="evidence" value="ECO:0007669"/>
    <property type="project" value="UniProtKB-KW"/>
</dbReference>
<evidence type="ECO:0000256" key="9">
    <source>
        <dbReference type="SAM" id="MobiDB-lite"/>
    </source>
</evidence>
<protein>
    <submittedName>
        <fullName evidence="11">Zinc finger protein 37-like</fullName>
    </submittedName>
</protein>
<keyword evidence="5" id="KW-0805">Transcription regulation</keyword>
<dbReference type="AlphaFoldDB" id="A0A671X2V1"/>
<feature type="compositionally biased region" description="Basic and acidic residues" evidence="9">
    <location>
        <begin position="123"/>
        <end position="132"/>
    </location>
</feature>
<keyword evidence="1" id="KW-0479">Metal-binding</keyword>
<keyword evidence="3 8" id="KW-0863">Zinc-finger</keyword>
<feature type="region of interest" description="Disordered" evidence="9">
    <location>
        <begin position="100"/>
        <end position="306"/>
    </location>
</feature>
<evidence type="ECO:0000256" key="4">
    <source>
        <dbReference type="ARBA" id="ARBA00022833"/>
    </source>
</evidence>
<evidence type="ECO:0000259" key="10">
    <source>
        <dbReference type="PROSITE" id="PS50157"/>
    </source>
</evidence>
<dbReference type="PANTHER" id="PTHR23226">
    <property type="entry name" value="ZINC FINGER AND SCAN DOMAIN-CONTAINING"/>
    <property type="match status" value="1"/>
</dbReference>
<evidence type="ECO:0000256" key="3">
    <source>
        <dbReference type="ARBA" id="ARBA00022771"/>
    </source>
</evidence>
<feature type="domain" description="C2H2-type" evidence="10">
    <location>
        <begin position="351"/>
        <end position="378"/>
    </location>
</feature>
<keyword evidence="12" id="KW-1185">Reference proteome</keyword>
<dbReference type="FunFam" id="3.30.160.60:FF:000624">
    <property type="entry name" value="zinc finger protein 697"/>
    <property type="match status" value="1"/>
</dbReference>
<feature type="domain" description="C2H2-type" evidence="10">
    <location>
        <begin position="379"/>
        <end position="406"/>
    </location>
</feature>
<dbReference type="SUPFAM" id="SSF57667">
    <property type="entry name" value="beta-beta-alpha zinc fingers"/>
    <property type="match status" value="2"/>
</dbReference>
<sequence>MSKVQKRRAAAAKKTIHPPEKEEEQHGLPDGVIEPEVPVHRAEFRQLLAIKEEVKWSSSLAQEDPPELPQIKEEQEELWTRQEGEQLRGLEEADIIKFTFSPVPVKSEEDDEEEPQSSQLHQIKTEEFRDGEPWQTESDGEDCGGPEPARNFNPEFPQLLAIKEEAAWSSSLDQEDPPELPHIKEEQKELWTSQEGEQLPGLEEADIKFTFTPFPVKSEEDDEEEPQSSQLHQIKTEEIRDGERLNTKYDEEDCGGPEPARNLNTDSNLQPADDDKTSHSSEPESDDSWDWEDTRKHHPGLNSLQHNEAPIRNVDCNPEAISVISSECAATTGHSKHQLDDDEIQTGVRPYGCSVCGKRYRWKNSLKDHKRLHAEEKPFNCSKCKKAFQWKLHLVRHMRTHTGEKPFRCNVCDKRFTQHEALKRHWIVHSREKL</sequence>
<keyword evidence="7" id="KW-0539">Nucleus</keyword>
<dbReference type="FunFam" id="3.30.160.60:FF:000446">
    <property type="entry name" value="Zinc finger protein"/>
    <property type="match status" value="1"/>
</dbReference>